<evidence type="ECO:0000256" key="1">
    <source>
        <dbReference type="SAM" id="MobiDB-lite"/>
    </source>
</evidence>
<gene>
    <name evidence="2" type="ORF">FB192DRAFT_1247777</name>
</gene>
<evidence type="ECO:0000313" key="2">
    <source>
        <dbReference type="EMBL" id="KAF1796285.1"/>
    </source>
</evidence>
<protein>
    <submittedName>
        <fullName evidence="2">Uncharacterized protein</fullName>
    </submittedName>
</protein>
<name>A0A8H4B6M4_MUCCL</name>
<feature type="region of interest" description="Disordered" evidence="1">
    <location>
        <begin position="22"/>
        <end position="42"/>
    </location>
</feature>
<dbReference type="EMBL" id="JAAECE010000013">
    <property type="protein sequence ID" value="KAF1796285.1"/>
    <property type="molecule type" value="Genomic_DNA"/>
</dbReference>
<reference evidence="2 3" key="1">
    <citation type="submission" date="2019-09" db="EMBL/GenBank/DDBJ databases">
        <authorList>
            <consortium name="DOE Joint Genome Institute"/>
            <person name="Mondo S.J."/>
            <person name="Navarro-Mendoza M.I."/>
            <person name="Perez-Arques C."/>
            <person name="Panchal S."/>
            <person name="Nicolas F.E."/>
            <person name="Ganguly P."/>
            <person name="Pangilinan J."/>
            <person name="Grigoriev I."/>
            <person name="Heitman J."/>
            <person name="Sanya K."/>
            <person name="Garre V."/>
        </authorList>
    </citation>
    <scope>NUCLEOTIDE SEQUENCE [LARGE SCALE GENOMIC DNA]</scope>
    <source>
        <strain evidence="2 3">MU402</strain>
    </source>
</reference>
<dbReference type="Proteomes" id="UP000469890">
    <property type="component" value="Unassembled WGS sequence"/>
</dbReference>
<feature type="non-terminal residue" evidence="2">
    <location>
        <position position="1"/>
    </location>
</feature>
<comment type="caution">
    <text evidence="2">The sequence shown here is derived from an EMBL/GenBank/DDBJ whole genome shotgun (WGS) entry which is preliminary data.</text>
</comment>
<sequence length="102" mass="11801">DSEICWDVSEKEPILVMKNRIGGDPLTYKKYPDESPSQKNVNNKRERVELVTAAQVKQFVNEVYCASQPKNDEIYLKRTVSTQEIFQVVKTYTTVFGEKTTH</sequence>
<accession>A0A8H4B6M4</accession>
<dbReference type="AlphaFoldDB" id="A0A8H4B6M4"/>
<evidence type="ECO:0000313" key="3">
    <source>
        <dbReference type="Proteomes" id="UP000469890"/>
    </source>
</evidence>
<organism evidence="2 3">
    <name type="scientific">Mucor circinelloides f. lusitanicus</name>
    <name type="common">Mucor racemosus var. lusitanicus</name>
    <dbReference type="NCBI Taxonomy" id="29924"/>
    <lineage>
        <taxon>Eukaryota</taxon>
        <taxon>Fungi</taxon>
        <taxon>Fungi incertae sedis</taxon>
        <taxon>Mucoromycota</taxon>
        <taxon>Mucoromycotina</taxon>
        <taxon>Mucoromycetes</taxon>
        <taxon>Mucorales</taxon>
        <taxon>Mucorineae</taxon>
        <taxon>Mucoraceae</taxon>
        <taxon>Mucor</taxon>
    </lineage>
</organism>
<proteinExistence type="predicted"/>
<feature type="non-terminal residue" evidence="2">
    <location>
        <position position="102"/>
    </location>
</feature>